<dbReference type="OrthoDB" id="7619986at2"/>
<evidence type="ECO:0000313" key="3">
    <source>
        <dbReference type="Proteomes" id="UP000266385"/>
    </source>
</evidence>
<feature type="transmembrane region" description="Helical" evidence="1">
    <location>
        <begin position="51"/>
        <end position="72"/>
    </location>
</feature>
<dbReference type="Proteomes" id="UP000266385">
    <property type="component" value="Unassembled WGS sequence"/>
</dbReference>
<keyword evidence="1" id="KW-0472">Membrane</keyword>
<sequence length="142" mass="14722">MLDGLRDLAQALSIALFGFSSGCAWIAAIVAPNTSYDRLDYSRADGHVRLLLVNASGHVAFVLLAASALAFLSGAVGAGIVGALAAGGFFSNRWTLAPRTKAEKAPKGIRARDKTKRVVAVSLTLIFTLVAVIATALAIARI</sequence>
<dbReference type="RefSeq" id="WP_119375735.1">
    <property type="nucleotide sequence ID" value="NZ_QWFX01000006.1"/>
</dbReference>
<reference evidence="2 3" key="1">
    <citation type="submission" date="2018-08" db="EMBL/GenBank/DDBJ databases">
        <title>Henriciella mobilis sp. nov., isolated from seawater.</title>
        <authorList>
            <person name="Cheng H."/>
            <person name="Wu Y.-H."/>
            <person name="Xu X.-W."/>
            <person name="Guo L.-L."/>
        </authorList>
    </citation>
    <scope>NUCLEOTIDE SEQUENCE [LARGE SCALE GENOMIC DNA]</scope>
    <source>
        <strain evidence="2 3">JN25</strain>
    </source>
</reference>
<keyword evidence="3" id="KW-1185">Reference proteome</keyword>
<protein>
    <submittedName>
        <fullName evidence="2">Uncharacterized protein</fullName>
    </submittedName>
</protein>
<keyword evidence="1" id="KW-1133">Transmembrane helix</keyword>
<dbReference type="AlphaFoldDB" id="A0A399RFR3"/>
<evidence type="ECO:0000256" key="1">
    <source>
        <dbReference type="SAM" id="Phobius"/>
    </source>
</evidence>
<name>A0A399RFR3_9PROT</name>
<proteinExistence type="predicted"/>
<dbReference type="PROSITE" id="PS51257">
    <property type="entry name" value="PROKAR_LIPOPROTEIN"/>
    <property type="match status" value="1"/>
</dbReference>
<feature type="transmembrane region" description="Helical" evidence="1">
    <location>
        <begin position="78"/>
        <end position="97"/>
    </location>
</feature>
<comment type="caution">
    <text evidence="2">The sequence shown here is derived from an EMBL/GenBank/DDBJ whole genome shotgun (WGS) entry which is preliminary data.</text>
</comment>
<gene>
    <name evidence="2" type="ORF">D1223_07215</name>
</gene>
<accession>A0A399RFR3</accession>
<feature type="transmembrane region" description="Helical" evidence="1">
    <location>
        <begin position="118"/>
        <end position="140"/>
    </location>
</feature>
<dbReference type="EMBL" id="QWFX01000006">
    <property type="protein sequence ID" value="RIJ30416.1"/>
    <property type="molecule type" value="Genomic_DNA"/>
</dbReference>
<feature type="transmembrane region" description="Helical" evidence="1">
    <location>
        <begin position="12"/>
        <end position="31"/>
    </location>
</feature>
<organism evidence="2 3">
    <name type="scientific">Henriciella mobilis</name>
    <dbReference type="NCBI Taxonomy" id="2305467"/>
    <lineage>
        <taxon>Bacteria</taxon>
        <taxon>Pseudomonadati</taxon>
        <taxon>Pseudomonadota</taxon>
        <taxon>Alphaproteobacteria</taxon>
        <taxon>Hyphomonadales</taxon>
        <taxon>Hyphomonadaceae</taxon>
        <taxon>Henriciella</taxon>
    </lineage>
</organism>
<evidence type="ECO:0000313" key="2">
    <source>
        <dbReference type="EMBL" id="RIJ30416.1"/>
    </source>
</evidence>
<keyword evidence="1" id="KW-0812">Transmembrane</keyword>